<accession>A0A5C3QMS0</accession>
<keyword evidence="6" id="KW-1185">Reference proteome</keyword>
<feature type="transmembrane region" description="Helical" evidence="4">
    <location>
        <begin position="360"/>
        <end position="381"/>
    </location>
</feature>
<feature type="transmembrane region" description="Helical" evidence="4">
    <location>
        <begin position="278"/>
        <end position="297"/>
    </location>
</feature>
<evidence type="ECO:0000313" key="5">
    <source>
        <dbReference type="EMBL" id="TFL02648.1"/>
    </source>
</evidence>
<dbReference type="Proteomes" id="UP000305067">
    <property type="component" value="Unassembled WGS sequence"/>
</dbReference>
<feature type="transmembrane region" description="Helical" evidence="4">
    <location>
        <begin position="519"/>
        <end position="540"/>
    </location>
</feature>
<organism evidence="5 6">
    <name type="scientific">Pterulicium gracile</name>
    <dbReference type="NCBI Taxonomy" id="1884261"/>
    <lineage>
        <taxon>Eukaryota</taxon>
        <taxon>Fungi</taxon>
        <taxon>Dikarya</taxon>
        <taxon>Basidiomycota</taxon>
        <taxon>Agaricomycotina</taxon>
        <taxon>Agaricomycetes</taxon>
        <taxon>Agaricomycetidae</taxon>
        <taxon>Agaricales</taxon>
        <taxon>Pleurotineae</taxon>
        <taxon>Pterulaceae</taxon>
        <taxon>Pterulicium</taxon>
    </lineage>
</organism>
<dbReference type="InterPro" id="IPR011701">
    <property type="entry name" value="MFS"/>
</dbReference>
<evidence type="ECO:0000256" key="2">
    <source>
        <dbReference type="ARBA" id="ARBA00006727"/>
    </source>
</evidence>
<feature type="transmembrane region" description="Helical" evidence="4">
    <location>
        <begin position="212"/>
        <end position="234"/>
    </location>
</feature>
<evidence type="ECO:0000256" key="3">
    <source>
        <dbReference type="SAM" id="MobiDB-lite"/>
    </source>
</evidence>
<dbReference type="EMBL" id="ML178822">
    <property type="protein sequence ID" value="TFL02648.1"/>
    <property type="molecule type" value="Genomic_DNA"/>
</dbReference>
<dbReference type="Gene3D" id="1.20.1250.20">
    <property type="entry name" value="MFS general substrate transporter like domains"/>
    <property type="match status" value="2"/>
</dbReference>
<keyword evidence="4" id="KW-0812">Transmembrane</keyword>
<keyword evidence="4" id="KW-1133">Transmembrane helix</keyword>
<dbReference type="PANTHER" id="PTHR11360:SF287">
    <property type="entry name" value="MFS MONOCARBOXYLATE TRANSPORTER"/>
    <property type="match status" value="1"/>
</dbReference>
<keyword evidence="4" id="KW-0472">Membrane</keyword>
<evidence type="ECO:0000256" key="4">
    <source>
        <dbReference type="SAM" id="Phobius"/>
    </source>
</evidence>
<feature type="transmembrane region" description="Helical" evidence="4">
    <location>
        <begin position="187"/>
        <end position="206"/>
    </location>
</feature>
<feature type="transmembrane region" description="Helical" evidence="4">
    <location>
        <begin position="110"/>
        <end position="135"/>
    </location>
</feature>
<dbReference type="Pfam" id="PF07690">
    <property type="entry name" value="MFS_1"/>
    <property type="match status" value="1"/>
</dbReference>
<feature type="transmembrane region" description="Helical" evidence="4">
    <location>
        <begin position="246"/>
        <end position="266"/>
    </location>
</feature>
<comment type="subcellular location">
    <subcellularLocation>
        <location evidence="1">Membrane</location>
        <topology evidence="1">Multi-pass membrane protein</topology>
    </subcellularLocation>
</comment>
<feature type="compositionally biased region" description="Gly residues" evidence="3">
    <location>
        <begin position="1"/>
        <end position="10"/>
    </location>
</feature>
<reference evidence="5 6" key="1">
    <citation type="journal article" date="2019" name="Nat. Ecol. Evol.">
        <title>Megaphylogeny resolves global patterns of mushroom evolution.</title>
        <authorList>
            <person name="Varga T."/>
            <person name="Krizsan K."/>
            <person name="Foldi C."/>
            <person name="Dima B."/>
            <person name="Sanchez-Garcia M."/>
            <person name="Sanchez-Ramirez S."/>
            <person name="Szollosi G.J."/>
            <person name="Szarkandi J.G."/>
            <person name="Papp V."/>
            <person name="Albert L."/>
            <person name="Andreopoulos W."/>
            <person name="Angelini C."/>
            <person name="Antonin V."/>
            <person name="Barry K.W."/>
            <person name="Bougher N.L."/>
            <person name="Buchanan P."/>
            <person name="Buyck B."/>
            <person name="Bense V."/>
            <person name="Catcheside P."/>
            <person name="Chovatia M."/>
            <person name="Cooper J."/>
            <person name="Damon W."/>
            <person name="Desjardin D."/>
            <person name="Finy P."/>
            <person name="Geml J."/>
            <person name="Haridas S."/>
            <person name="Hughes K."/>
            <person name="Justo A."/>
            <person name="Karasinski D."/>
            <person name="Kautmanova I."/>
            <person name="Kiss B."/>
            <person name="Kocsube S."/>
            <person name="Kotiranta H."/>
            <person name="LaButti K.M."/>
            <person name="Lechner B.E."/>
            <person name="Liimatainen K."/>
            <person name="Lipzen A."/>
            <person name="Lukacs Z."/>
            <person name="Mihaltcheva S."/>
            <person name="Morgado L.N."/>
            <person name="Niskanen T."/>
            <person name="Noordeloos M.E."/>
            <person name="Ohm R.A."/>
            <person name="Ortiz-Santana B."/>
            <person name="Ovrebo C."/>
            <person name="Racz N."/>
            <person name="Riley R."/>
            <person name="Savchenko A."/>
            <person name="Shiryaev A."/>
            <person name="Soop K."/>
            <person name="Spirin V."/>
            <person name="Szebenyi C."/>
            <person name="Tomsovsky M."/>
            <person name="Tulloss R.E."/>
            <person name="Uehling J."/>
            <person name="Grigoriev I.V."/>
            <person name="Vagvolgyi C."/>
            <person name="Papp T."/>
            <person name="Martin F.M."/>
            <person name="Miettinen O."/>
            <person name="Hibbett D.S."/>
            <person name="Nagy L.G."/>
        </authorList>
    </citation>
    <scope>NUCLEOTIDE SEQUENCE [LARGE SCALE GENOMIC DNA]</scope>
    <source>
        <strain evidence="5 6">CBS 309.79</strain>
    </source>
</reference>
<name>A0A5C3QMS0_9AGAR</name>
<feature type="transmembrane region" description="Helical" evidence="4">
    <location>
        <begin position="388"/>
        <end position="408"/>
    </location>
</feature>
<feature type="region of interest" description="Disordered" evidence="3">
    <location>
        <begin position="1"/>
        <end position="26"/>
    </location>
</feature>
<feature type="transmembrane region" description="Helical" evidence="4">
    <location>
        <begin position="324"/>
        <end position="348"/>
    </location>
</feature>
<dbReference type="OrthoDB" id="2213137at2759"/>
<comment type="similarity">
    <text evidence="2">Belongs to the major facilitator superfamily. Monocarboxylate porter (TC 2.A.1.13) family.</text>
</comment>
<feature type="transmembrane region" description="Helical" evidence="4">
    <location>
        <begin position="155"/>
        <end position="175"/>
    </location>
</feature>
<dbReference type="AlphaFoldDB" id="A0A5C3QMS0"/>
<evidence type="ECO:0000256" key="1">
    <source>
        <dbReference type="ARBA" id="ARBA00004141"/>
    </source>
</evidence>
<proteinExistence type="inferred from homology"/>
<dbReference type="InterPro" id="IPR050327">
    <property type="entry name" value="Proton-linked_MCT"/>
</dbReference>
<dbReference type="GO" id="GO:0022857">
    <property type="term" value="F:transmembrane transporter activity"/>
    <property type="evidence" value="ECO:0007669"/>
    <property type="project" value="InterPro"/>
</dbReference>
<protein>
    <submittedName>
        <fullName evidence="5">Major facilitator superfamily domain-containing protein</fullName>
    </submittedName>
</protein>
<sequence>MTHVADGGGHTFTPANVIPSQRASANRSQAIELTTVQRPASPSSTIGDNFGNGGLSTELELDQALTPIESATTVRDGASVRTLGRSVEAGLASEATLVNTSALPPVDTGFGAWSFLVAAFIVDAIVDGFPLSYGILLNAYLRDEHYRTQKFAMNLLPLIGTLSSGLNYCSSILIQPFISRYPQYRRLYLFSGVVISFVSLYAASYVTKLPHLLLLQGILFGFGSSLVTSASTAYIMSEWFVEKRELANMIVFSGPAAGGVVYPFIISALLRTRTVPETLRVLSFLIPGLCIPFLPFLKGRLPTARVVGPGARGSSSRAWLKDRLFWVGLGANTLQGLGHFVPVLWLPVFAMDLNLGACNAAVVLAVLSGAIFVGQTCMGVLSNHFDPWLLGLSNLFLTCIATFVFWGVLSRTLVGLLVFSATYGCVSGGWSSLWVGFLKSVAKDDHLLAGSLIRYMLFSRGIGQIASTQIAAALMSHSSNYVSQGNGIDTPSNSTSDGYDPMERVKLGFGVGDGRFQNVIVYAGSCFASAAVPVVIGWALTKTWRRGN</sequence>
<dbReference type="PANTHER" id="PTHR11360">
    <property type="entry name" value="MONOCARBOXYLATE TRANSPORTER"/>
    <property type="match status" value="1"/>
</dbReference>
<evidence type="ECO:0000313" key="6">
    <source>
        <dbReference type="Proteomes" id="UP000305067"/>
    </source>
</evidence>
<dbReference type="GO" id="GO:0016020">
    <property type="term" value="C:membrane"/>
    <property type="evidence" value="ECO:0007669"/>
    <property type="project" value="UniProtKB-SubCell"/>
</dbReference>
<feature type="transmembrane region" description="Helical" evidence="4">
    <location>
        <begin position="414"/>
        <end position="437"/>
    </location>
</feature>
<dbReference type="InterPro" id="IPR036259">
    <property type="entry name" value="MFS_trans_sf"/>
</dbReference>
<gene>
    <name evidence="5" type="ORF">BDV98DRAFT_566170</name>
</gene>
<dbReference type="SUPFAM" id="SSF103473">
    <property type="entry name" value="MFS general substrate transporter"/>
    <property type="match status" value="1"/>
</dbReference>